<accession>A0ACD0P0M0</accession>
<evidence type="ECO:0000313" key="2">
    <source>
        <dbReference type="Proteomes" id="UP000245626"/>
    </source>
</evidence>
<dbReference type="Proteomes" id="UP000245626">
    <property type="component" value="Unassembled WGS sequence"/>
</dbReference>
<evidence type="ECO:0000313" key="1">
    <source>
        <dbReference type="EMBL" id="PWN51540.1"/>
    </source>
</evidence>
<dbReference type="EMBL" id="KZ819835">
    <property type="protein sequence ID" value="PWN51540.1"/>
    <property type="molecule type" value="Genomic_DNA"/>
</dbReference>
<sequence>MPSAPSQSSSAQGGTTFPSAVSRLPTPKARKRTDSQATPFVFPSSQQRAPSAQAGLTGIPRASRSNEANLDGVANEQPETSLLPKQPPSQGGVASRTTILNHTHIPNASLKIDQDVVTSLDPGFFQSASGSRQSVRRADGKRAESESASMHSSLRGSSVQNRIDQSRARDDLDQSYRSARVPPSPRGSTFASLRKLIRMPSSKSKSNSISSLPVRASPVKSQKDLFGENYDFVPGEFGQLQTPSKPSTAFHIRNKSKDASSRTPKNGSVFSSFRARDPVVKSRKSTSDADDESFGNDGPMGTPSPSARAAGLPSSSSAPPYSFAFSKVGGAVPQLPPMISFPPAALKTAPPASYVQLGQTIDIQPTVSEEGRLSGTATPDGPLERRDWTFQQALMLSTPNLNDGEQAPSPRIDEGMGVALGSGSTDFGNTLAMSGLTASEGRQLSEPGGAEAARSGRSPFNLTTSSTSSLSSKPHLGIPRIWQAQEPTEAPLLSEDRDHPSSDSLNPSRFDTATTTGSSSFRTADSTLEASPLLRPSSSLRPSPRPAIRGLEPISARKFDFGPKRPDEGLLSDLSPADLDEQKDGDQGSGQDAHAESGLGTGTSAANGLSPIPSVNHSDFNGLTPAMNTERFSGHLDEDETENLLASPRQTSEHRRRNTFGGADRLSERGSWLKGIPASPRGLVQSPSESQIVSREISVSEIESHLAAVEAALADNSIEGSFDPASMMRGISESMFGQDGGHNEGDMSMPGAWDDSMITQTGRITLPPASQDAIADAVRRVRRAISFSQGRDQEDQTDGDPSYSREQEDTVEELKSNTDHPGDTTAQSEVTPIKAARRRLDSMRDIEESYGRMLALVQSSAVGASPSPMHSQGIFSASPLRRDRATSGNSASNLFQASPLSKGSAPLTAQDKRERTKSTPNPQNRGLGQKLMGSQRGVVAKKRYSASGAETAASSSLSGLMGLAMDEGSLKLRGRKSASSMGSRRAASESPVRRAQEIEEDLDIDKTFDSSYSLVSDHGLGQTDEGTEQGSCPAEHADEENAWSRSQAGEGEKGIVHRPSSGAGGTSPSATAKTLGTPRSQRNASGQPDQEEWDNPRHPRMGGVSDSSRQTRNEDLRDAPEHSSETGHGQGSVPTSAVPAPRSPAFESRMTSTGEAVRRSIEEQRRRNRAHLSLLSATGSSSLRHVDLRSPTPTHSAAGTRSRAEGSIRDWTSSHSAFRPTSRSSAFHSSSARYSRASEQDGRLRSDSAGGAGGSSATDHDTYTNPHARSPTSQLSVPALLRRHDLERESLLDSLERARAEVAALQQRHDEITSDLHAEVTRVLELERELERKHERELELLARNKDLENEVNELRRERAGMLIDLQRTASVSSDVAQASVTTTTNTATTSGSISGANSMSSWGVAPSDSPNRSLTTMPMDFPSVLRPLTESNSSYQKQQRSLHAPQPPPLTNAVQASAARRTGHRPTASESGFISPSVESHNGSGSVTMTAGSIAARESPWQRTRPLSLTDGPAGLIKPSKLVDIKEKPSVMVDDGDLDQDEQQQADGVPSKNGRSSPTLKTYPSLLGLNLKADEMNWNLVDEQPPEEAARDSLDELRSMDMEDFSGDSSFGGYGAVAGPLGNSAILRSSSGKRNSSLVSSRSQGPTNGLGASTNSNLSSVASSIPVSSTATTLKASSASPRSPGYVSNKRVGGGSSSIGLGMPSSPSLSRFPPSGIPSPSRRNVSSSSNRSIPSRFYSGSTSGSTGASSGSANVSTVGVGSGGAAKQNASQSQVRALESQPSLASTTTNTNNSSRNFSNATTNSGYTHGSSFTARSDSPLGDFVTHWRGGGDDHFAPPPPTFSSLSSSTRSYSAHPAKPGTTKASTNTAAGIRSSSTFGSISRLGGGEAAGDQARNPSSSSTTTSSVGEGLASSSSTQAKGSLALRVSKGGYYDPRRPPHYDPTSLPPSHQAMLQDGDSSLSF</sequence>
<protein>
    <submittedName>
        <fullName evidence="1">Uncharacterized protein</fullName>
    </submittedName>
</protein>
<gene>
    <name evidence="1" type="ORF">IE53DRAFT_386077</name>
</gene>
<organism evidence="1 2">
    <name type="scientific">Violaceomyces palustris</name>
    <dbReference type="NCBI Taxonomy" id="1673888"/>
    <lineage>
        <taxon>Eukaryota</taxon>
        <taxon>Fungi</taxon>
        <taxon>Dikarya</taxon>
        <taxon>Basidiomycota</taxon>
        <taxon>Ustilaginomycotina</taxon>
        <taxon>Ustilaginomycetes</taxon>
        <taxon>Violaceomycetales</taxon>
        <taxon>Violaceomycetaceae</taxon>
        <taxon>Violaceomyces</taxon>
    </lineage>
</organism>
<proteinExistence type="predicted"/>
<name>A0ACD0P0M0_9BASI</name>
<keyword evidence="2" id="KW-1185">Reference proteome</keyword>
<reference evidence="1 2" key="1">
    <citation type="journal article" date="2018" name="Mol. Biol. Evol.">
        <title>Broad Genomic Sampling Reveals a Smut Pathogenic Ancestry of the Fungal Clade Ustilaginomycotina.</title>
        <authorList>
            <person name="Kijpornyongpan T."/>
            <person name="Mondo S.J."/>
            <person name="Barry K."/>
            <person name="Sandor L."/>
            <person name="Lee J."/>
            <person name="Lipzen A."/>
            <person name="Pangilinan J."/>
            <person name="LaButti K."/>
            <person name="Hainaut M."/>
            <person name="Henrissat B."/>
            <person name="Grigoriev I.V."/>
            <person name="Spatafora J.W."/>
            <person name="Aime M.C."/>
        </authorList>
    </citation>
    <scope>NUCLEOTIDE SEQUENCE [LARGE SCALE GENOMIC DNA]</scope>
    <source>
        <strain evidence="1 2">SA 807</strain>
    </source>
</reference>